<protein>
    <submittedName>
        <fullName evidence="1">Uncharacterized protein</fullName>
    </submittedName>
</protein>
<keyword evidence="2" id="KW-1185">Reference proteome</keyword>
<name>A0A285U1W0_9BACL</name>
<gene>
    <name evidence="1" type="ORF">SAMN05877842_10224</name>
</gene>
<reference evidence="2" key="1">
    <citation type="submission" date="2017-08" db="EMBL/GenBank/DDBJ databases">
        <authorList>
            <person name="Varghese N."/>
            <person name="Submissions S."/>
        </authorList>
    </citation>
    <scope>NUCLEOTIDE SEQUENCE [LARGE SCALE GENOMIC DNA]</scope>
    <source>
        <strain evidence="2">JC23</strain>
    </source>
</reference>
<evidence type="ECO:0000313" key="1">
    <source>
        <dbReference type="EMBL" id="SOC35950.1"/>
    </source>
</evidence>
<dbReference type="Proteomes" id="UP000219252">
    <property type="component" value="Unassembled WGS sequence"/>
</dbReference>
<organism evidence="1 2">
    <name type="scientific">Ureibacillus acetophenoni</name>
    <dbReference type="NCBI Taxonomy" id="614649"/>
    <lineage>
        <taxon>Bacteria</taxon>
        <taxon>Bacillati</taxon>
        <taxon>Bacillota</taxon>
        <taxon>Bacilli</taxon>
        <taxon>Bacillales</taxon>
        <taxon>Caryophanaceae</taxon>
        <taxon>Ureibacillus</taxon>
    </lineage>
</organism>
<dbReference type="EMBL" id="OBQC01000002">
    <property type="protein sequence ID" value="SOC35950.1"/>
    <property type="molecule type" value="Genomic_DNA"/>
</dbReference>
<dbReference type="AlphaFoldDB" id="A0A285U1W0"/>
<accession>A0A285U1W0</accession>
<proteinExistence type="predicted"/>
<sequence>MKWILTVFEQDTIHMFEYETKEEALQAQENTESPSIITFTNLSLAA</sequence>
<evidence type="ECO:0000313" key="2">
    <source>
        <dbReference type="Proteomes" id="UP000219252"/>
    </source>
</evidence>
<dbReference type="RefSeq" id="WP_170949389.1">
    <property type="nucleotide sequence ID" value="NZ_OBQC01000002.1"/>
</dbReference>